<organism evidence="8 9">
    <name type="scientific">Oesophagostomum dentatum</name>
    <name type="common">Nodular worm</name>
    <dbReference type="NCBI Taxonomy" id="61180"/>
    <lineage>
        <taxon>Eukaryota</taxon>
        <taxon>Metazoa</taxon>
        <taxon>Ecdysozoa</taxon>
        <taxon>Nematoda</taxon>
        <taxon>Chromadorea</taxon>
        <taxon>Rhabditida</taxon>
        <taxon>Rhabditina</taxon>
        <taxon>Rhabditomorpha</taxon>
        <taxon>Strongyloidea</taxon>
        <taxon>Strongylidae</taxon>
        <taxon>Oesophagostomum</taxon>
    </lineage>
</organism>
<name>A0A0B1SHX0_OESDE</name>
<keyword evidence="6" id="KW-0131">Cell cycle</keyword>
<dbReference type="EMBL" id="KN573208">
    <property type="protein sequence ID" value="KHJ83491.1"/>
    <property type="molecule type" value="Genomic_DNA"/>
</dbReference>
<dbReference type="GO" id="GO:0051301">
    <property type="term" value="P:cell division"/>
    <property type="evidence" value="ECO:0007669"/>
    <property type="project" value="UniProtKB-KW"/>
</dbReference>
<evidence type="ECO:0000256" key="6">
    <source>
        <dbReference type="ARBA" id="ARBA00023306"/>
    </source>
</evidence>
<evidence type="ECO:0000313" key="8">
    <source>
        <dbReference type="EMBL" id="KHJ83491.1"/>
    </source>
</evidence>
<evidence type="ECO:0000256" key="5">
    <source>
        <dbReference type="ARBA" id="ARBA00022786"/>
    </source>
</evidence>
<dbReference type="Proteomes" id="UP000053660">
    <property type="component" value="Unassembled WGS sequence"/>
</dbReference>
<evidence type="ECO:0000256" key="3">
    <source>
        <dbReference type="ARBA" id="ARBA00022618"/>
    </source>
</evidence>
<dbReference type="OrthoDB" id="5773922at2759"/>
<feature type="domain" description="Anaphase-promoting complex subunit 5" evidence="7">
    <location>
        <begin position="5"/>
        <end position="99"/>
    </location>
</feature>
<evidence type="ECO:0000259" key="7">
    <source>
        <dbReference type="Pfam" id="PF12862"/>
    </source>
</evidence>
<evidence type="ECO:0000256" key="1">
    <source>
        <dbReference type="ARBA" id="ARBA00007450"/>
    </source>
</evidence>
<proteinExistence type="inferred from homology"/>
<keyword evidence="4" id="KW-0498">Mitosis</keyword>
<protein>
    <recommendedName>
        <fullName evidence="2">Anaphase-promoting complex subunit 5</fullName>
    </recommendedName>
</protein>
<dbReference type="Pfam" id="PF12862">
    <property type="entry name" value="ANAPC5"/>
    <property type="match status" value="1"/>
</dbReference>
<dbReference type="PANTHER" id="PTHR12830">
    <property type="entry name" value="ANAPHASE-PROMOTING COMPLEX SUBUNIT 5"/>
    <property type="match status" value="1"/>
</dbReference>
<evidence type="ECO:0000313" key="9">
    <source>
        <dbReference type="Proteomes" id="UP000053660"/>
    </source>
</evidence>
<keyword evidence="3" id="KW-0132">Cell division</keyword>
<dbReference type="GO" id="GO:0031145">
    <property type="term" value="P:anaphase-promoting complex-dependent catabolic process"/>
    <property type="evidence" value="ECO:0007669"/>
    <property type="project" value="TreeGrafter"/>
</dbReference>
<gene>
    <name evidence="8" type="ORF">OESDEN_16810</name>
</gene>
<keyword evidence="5" id="KW-0833">Ubl conjugation pathway</keyword>
<keyword evidence="9" id="KW-1185">Reference proteome</keyword>
<sequence length="336" mass="37089">MLCCIRAMNLGGALESLRLFFDYSMFRLSDSVIPANIRGCRLGTLDQRSLRFSCLLQARLCRIFGDKQAARLLLSECVQQAQNHDVACLRMAMVELAALEAMPPGEADFRTTGEDNPAENLLTTDGLLRMINRAADSESRMDGEDHRDIAVNSLESEQLFEQMNALVHLMAAITAARRCKPPTIVEDGLERAMRCTSGADDGGRARLISDAAVATTSSVRLRHGFAKATQSLAASLVETNYADGSAPRHETEAHVIAGVNMVYACAMNGEWDKAYHVLQRLKMVFTPELNWQAAQYVQLCDSIIAFDTCILRGEWDKCAPLLEDIQVLDEAEAVLR</sequence>
<evidence type="ECO:0000256" key="2">
    <source>
        <dbReference type="ARBA" id="ARBA00016066"/>
    </source>
</evidence>
<dbReference type="AlphaFoldDB" id="A0A0B1SHX0"/>
<dbReference type="GO" id="GO:0045842">
    <property type="term" value="P:positive regulation of mitotic metaphase/anaphase transition"/>
    <property type="evidence" value="ECO:0007669"/>
    <property type="project" value="TreeGrafter"/>
</dbReference>
<dbReference type="GO" id="GO:0005680">
    <property type="term" value="C:anaphase-promoting complex"/>
    <property type="evidence" value="ECO:0007669"/>
    <property type="project" value="InterPro"/>
</dbReference>
<reference evidence="8 9" key="1">
    <citation type="submission" date="2014-03" db="EMBL/GenBank/DDBJ databases">
        <title>Draft genome of the hookworm Oesophagostomum dentatum.</title>
        <authorList>
            <person name="Mitreva M."/>
        </authorList>
    </citation>
    <scope>NUCLEOTIDE SEQUENCE [LARGE SCALE GENOMIC DNA]</scope>
    <source>
        <strain evidence="8 9">OD-Hann</strain>
    </source>
</reference>
<dbReference type="InterPro" id="IPR026000">
    <property type="entry name" value="Apc5_dom"/>
</dbReference>
<accession>A0A0B1SHX0</accession>
<evidence type="ECO:0000256" key="4">
    <source>
        <dbReference type="ARBA" id="ARBA00022776"/>
    </source>
</evidence>
<dbReference type="PANTHER" id="PTHR12830:SF9">
    <property type="entry name" value="ANAPHASE-PROMOTING COMPLEX SUBUNIT 5"/>
    <property type="match status" value="1"/>
</dbReference>
<comment type="similarity">
    <text evidence="1">Belongs to the APC5 family.</text>
</comment>
<dbReference type="InterPro" id="IPR037679">
    <property type="entry name" value="Apc5"/>
</dbReference>
<dbReference type="GO" id="GO:0070979">
    <property type="term" value="P:protein K11-linked ubiquitination"/>
    <property type="evidence" value="ECO:0007669"/>
    <property type="project" value="TreeGrafter"/>
</dbReference>